<organism evidence="1 2">
    <name type="scientific">Chryseosolibacter indicus</name>
    <dbReference type="NCBI Taxonomy" id="2782351"/>
    <lineage>
        <taxon>Bacteria</taxon>
        <taxon>Pseudomonadati</taxon>
        <taxon>Bacteroidota</taxon>
        <taxon>Cytophagia</taxon>
        <taxon>Cytophagales</taxon>
        <taxon>Chryseotaleaceae</taxon>
        <taxon>Chryseosolibacter</taxon>
    </lineage>
</organism>
<accession>A0ABS5VRU3</accession>
<keyword evidence="2" id="KW-1185">Reference proteome</keyword>
<dbReference type="Proteomes" id="UP000772618">
    <property type="component" value="Unassembled WGS sequence"/>
</dbReference>
<evidence type="ECO:0000313" key="1">
    <source>
        <dbReference type="EMBL" id="MBT1704155.1"/>
    </source>
</evidence>
<gene>
    <name evidence="1" type="ORF">KK060_12750</name>
</gene>
<dbReference type="RefSeq" id="WP_254154117.1">
    <property type="nucleotide sequence ID" value="NZ_JAHESD010000026.1"/>
</dbReference>
<comment type="caution">
    <text evidence="1">The sequence shown here is derived from an EMBL/GenBank/DDBJ whole genome shotgun (WGS) entry which is preliminary data.</text>
</comment>
<dbReference type="EMBL" id="JAHESD010000026">
    <property type="protein sequence ID" value="MBT1704155.1"/>
    <property type="molecule type" value="Genomic_DNA"/>
</dbReference>
<reference evidence="1 2" key="1">
    <citation type="submission" date="2021-05" db="EMBL/GenBank/DDBJ databases">
        <title>A Polyphasic approach of four new species of the genus Ohtaekwangia: Ohtaekwangia histidinii sp. nov., Ohtaekwangia cretensis sp. nov., Ohtaekwangia indiensis sp. nov., Ohtaekwangia reichenbachii sp. nov. from diverse environment.</title>
        <authorList>
            <person name="Octaviana S."/>
        </authorList>
    </citation>
    <scope>NUCLEOTIDE SEQUENCE [LARGE SCALE GENOMIC DNA]</scope>
    <source>
        <strain evidence="1 2">PWU20</strain>
    </source>
</reference>
<protein>
    <submittedName>
        <fullName evidence="1">Uncharacterized protein</fullName>
    </submittedName>
</protein>
<evidence type="ECO:0000313" key="2">
    <source>
        <dbReference type="Proteomes" id="UP000772618"/>
    </source>
</evidence>
<name>A0ABS5VRU3_9BACT</name>
<sequence length="229" mass="26350">MGLKSEDPVKFIKEMLESKSTAKQQAFKHLCWAFSILSTEAKNVIEELRRRAKPGDADVTVEFNVIHEHEFDVKLAGDMLIFVMNSNIVTFEDSHPVIEDEYVKSNEVNRYFGQIMIYNFMADSMKFNRGTDPGYLLARIMINHEKHFFIEGEKDLTEFNDISKEPLTEDILRYLVKVVLKMAIENDLVTPAFTHVKSTTVSQKKDHSLELGGAQKIGFRMSYENKTEG</sequence>
<proteinExistence type="predicted"/>